<dbReference type="SUPFAM" id="SSF48726">
    <property type="entry name" value="Immunoglobulin"/>
    <property type="match status" value="3"/>
</dbReference>
<dbReference type="PANTHER" id="PTHR13817:SF182">
    <property type="entry name" value="MYOMESIN-2"/>
    <property type="match status" value="1"/>
</dbReference>
<sequence>KFSSMSAVKVARYKHFSHDYHHVESKYVVKEYKPQHVSLCALKGSFVHKKMSEKYVRESSMIRGPKFLVRLRSHTVFENTPIKLFCTVEGYPTPTVRWCDINDTAMYTAVAANSHGQASTQASVIVKNAILPEIKYTKITITFLETFNVTFGKEEDKVTLQCTMTISPNLANLQPEALWYRDEHLLKESKWVKMESGGGVAKLTLTHLHKDDEGLYTLRMVTKGGDAVHSAYVYVEDGPPPVPLAPGAPMDIKIHDANRDYVIVSWKPPNTTTEGPIIGYFVDRCEVGTENWAQCNDQPIKICKYPVSGLFEGHSYYFRVRAVNSRGISRPSRMSEPIAALDPTEFERLHGKVAFPKFVPEGTAPGAPSKVHASETDRTYVVLSWTPPQYRGRAPMWYYIEKCLVGSGSWQKVSTKVPVRSPRYAVFDLAEGKEYQFRVLSANMYGNSDPSEATGPIKTQELRGVPSAPGQVVATRDTDTSVLIQWDPPKQPNNLIGYYIDSCVKGSKNWASANHKPNKSTKFVVHGLTTGESYVFRVQAINELGLSDESQESAPLSVRAALKKPSAPYDICLLNCDGNSMVLNWKQPLRCGGAQVTEYYIDKCNLAKNEWREVNIPPIKERLYKVDNLTEGAAYKFRTYGLSLAGLGDVSDASAAFQCKAWTMAEPGPPFDVTLCEVRDTSAVVQWKAPLYSGTSPVAGYTVEMSKKGSGQAWAGVNEVPVNHLYHKVTGLEAGQTYLFRVRGVNASGAGAASAASDPVRAQALPGTQEIQCGVDAETGDVYLSFESCQMTENSQFAWQKSYTEIADFSKGLVLKTQGSHSTLFFKNPDLEDVGTFSVSVTHTDGVSASYKITAEEMQRMLTLSHEIRNPIIPLKTELAYKILERGRVRFWLQAEAITKAVTYKFFANNKELANCEQTKMSHDVATGVIEMVLDHFTEDSEGTFTVQVQDGRGKAQSSLVLIGDAFKAALAEAEYQRKEYIRVKEGASANAKDLKSGDTIHVHHRCPPLLLLRLFLFICAIGAIRTKSPVIAGVFSDAPQVTMFNCSTFSKKDVGAYKATISDDRGKDVSQINVMTLCFSSSTGSTAAELAVHCTAEGIMLQCHMKYYTEEMKIHWLFKEAKVSSSERLRIGGAPTMATIEIVEPTDKDKGVFTIEIADAEKTYARSLNLTGQSKPHTHTHTHTHWSTVSSAKHRGKVVGGLPDVVTIMEKKTLSLTCTVCGDPKPMVSWSKNDQEVEPGDQYVIALDSGKFASLTIKGVSMEDSGKYTMTVQNKYGGESVDIIVSVYKHGDRLPEVKPVPTPKRILPSST</sequence>
<feature type="domain" description="Ig-like" evidence="3">
    <location>
        <begin position="1177"/>
        <end position="1287"/>
    </location>
</feature>
<evidence type="ECO:0000256" key="1">
    <source>
        <dbReference type="ARBA" id="ARBA00022737"/>
    </source>
</evidence>
<evidence type="ECO:0000259" key="4">
    <source>
        <dbReference type="PROSITE" id="PS50853"/>
    </source>
</evidence>
<dbReference type="PROSITE" id="PS50835">
    <property type="entry name" value="IG_LIKE"/>
    <property type="match status" value="3"/>
</dbReference>
<feature type="domain" description="Fibronectin type-III" evidence="4">
    <location>
        <begin position="248"/>
        <end position="343"/>
    </location>
</feature>
<dbReference type="FunFam" id="2.60.40.10:FF:000134">
    <property type="entry name" value="Myomesin 1"/>
    <property type="match status" value="1"/>
</dbReference>
<feature type="domain" description="Fibronectin type-III" evidence="4">
    <location>
        <begin position="468"/>
        <end position="561"/>
    </location>
</feature>
<dbReference type="SMART" id="SM00060">
    <property type="entry name" value="FN3"/>
    <property type="match status" value="5"/>
</dbReference>
<dbReference type="PRINTS" id="PR00014">
    <property type="entry name" value="FNTYPEIII"/>
</dbReference>
<dbReference type="FunFam" id="2.60.40.10:FF:000029">
    <property type="entry name" value="Myomesin 1"/>
    <property type="match status" value="2"/>
</dbReference>
<keyword evidence="2" id="KW-0393">Immunoglobulin domain</keyword>
<dbReference type="FunFam" id="2.60.40.10:FF:002172">
    <property type="entry name" value="Myomesin 1a (skelemin)"/>
    <property type="match status" value="1"/>
</dbReference>
<evidence type="ECO:0000259" key="3">
    <source>
        <dbReference type="PROSITE" id="PS50835"/>
    </source>
</evidence>
<dbReference type="FunFam" id="2.60.40.10:FF:000197">
    <property type="entry name" value="Myomesin 1"/>
    <property type="match status" value="1"/>
</dbReference>
<dbReference type="CDD" id="cd00063">
    <property type="entry name" value="FN3"/>
    <property type="match status" value="5"/>
</dbReference>
<dbReference type="PROSITE" id="PS50853">
    <property type="entry name" value="FN3"/>
    <property type="match status" value="5"/>
</dbReference>
<evidence type="ECO:0000313" key="6">
    <source>
        <dbReference type="Proteomes" id="UP000694580"/>
    </source>
</evidence>
<dbReference type="FunFam" id="2.60.40.10:FF:000192">
    <property type="entry name" value="Myomesin 1"/>
    <property type="match status" value="1"/>
</dbReference>
<dbReference type="Proteomes" id="UP000694580">
    <property type="component" value="Chromosome 8"/>
</dbReference>
<proteinExistence type="predicted"/>
<dbReference type="SUPFAM" id="SSF49265">
    <property type="entry name" value="Fibronectin type III"/>
    <property type="match status" value="3"/>
</dbReference>
<dbReference type="InterPro" id="IPR003961">
    <property type="entry name" value="FN3_dom"/>
</dbReference>
<feature type="domain" description="Fibronectin type-III" evidence="4">
    <location>
        <begin position="669"/>
        <end position="767"/>
    </location>
</feature>
<keyword evidence="1" id="KW-0677">Repeat</keyword>
<dbReference type="GeneTree" id="ENSGT00940000157057"/>
<dbReference type="Pfam" id="PF07679">
    <property type="entry name" value="I-set"/>
    <property type="match status" value="2"/>
</dbReference>
<dbReference type="InterPro" id="IPR013783">
    <property type="entry name" value="Ig-like_fold"/>
</dbReference>
<dbReference type="SMART" id="SM00409">
    <property type="entry name" value="IG"/>
    <property type="match status" value="3"/>
</dbReference>
<reference evidence="5" key="3">
    <citation type="submission" date="2025-09" db="UniProtKB">
        <authorList>
            <consortium name="Ensembl"/>
        </authorList>
    </citation>
    <scope>IDENTIFICATION</scope>
</reference>
<dbReference type="SMART" id="SM00408">
    <property type="entry name" value="IGc2"/>
    <property type="match status" value="2"/>
</dbReference>
<organism evidence="5 6">
    <name type="scientific">Denticeps clupeoides</name>
    <name type="common">denticle herring</name>
    <dbReference type="NCBI Taxonomy" id="299321"/>
    <lineage>
        <taxon>Eukaryota</taxon>
        <taxon>Metazoa</taxon>
        <taxon>Chordata</taxon>
        <taxon>Craniata</taxon>
        <taxon>Vertebrata</taxon>
        <taxon>Euteleostomi</taxon>
        <taxon>Actinopterygii</taxon>
        <taxon>Neopterygii</taxon>
        <taxon>Teleostei</taxon>
        <taxon>Clupei</taxon>
        <taxon>Clupeiformes</taxon>
        <taxon>Denticipitoidei</taxon>
        <taxon>Denticipitidae</taxon>
        <taxon>Denticeps</taxon>
    </lineage>
</organism>
<dbReference type="InterPro" id="IPR036179">
    <property type="entry name" value="Ig-like_dom_sf"/>
</dbReference>
<feature type="domain" description="Ig-like" evidence="3">
    <location>
        <begin position="132"/>
        <end position="217"/>
    </location>
</feature>
<keyword evidence="6" id="KW-1185">Reference proteome</keyword>
<dbReference type="InterPro" id="IPR013098">
    <property type="entry name" value="Ig_I-set"/>
</dbReference>
<reference evidence="5 6" key="1">
    <citation type="submission" date="2020-06" db="EMBL/GenBank/DDBJ databases">
        <authorList>
            <consortium name="Wellcome Sanger Institute Data Sharing"/>
        </authorList>
    </citation>
    <scope>NUCLEOTIDE SEQUENCE [LARGE SCALE GENOMIC DNA]</scope>
</reference>
<dbReference type="FunFam" id="2.60.40.10:FF:000222">
    <property type="entry name" value="Myomesin 1"/>
    <property type="match status" value="1"/>
</dbReference>
<dbReference type="InterPro" id="IPR036116">
    <property type="entry name" value="FN3_sf"/>
</dbReference>
<feature type="domain" description="Ig-like" evidence="3">
    <location>
        <begin position="65"/>
        <end position="98"/>
    </location>
</feature>
<evidence type="ECO:0000256" key="2">
    <source>
        <dbReference type="ARBA" id="ARBA00023319"/>
    </source>
</evidence>
<dbReference type="InterPro" id="IPR003598">
    <property type="entry name" value="Ig_sub2"/>
</dbReference>
<dbReference type="Gene3D" id="2.60.40.10">
    <property type="entry name" value="Immunoglobulins"/>
    <property type="match status" value="11"/>
</dbReference>
<dbReference type="PANTHER" id="PTHR13817">
    <property type="entry name" value="TITIN"/>
    <property type="match status" value="1"/>
</dbReference>
<dbReference type="FunFam" id="2.60.40.10:FF:000124">
    <property type="entry name" value="Myomesin 1"/>
    <property type="match status" value="1"/>
</dbReference>
<feature type="domain" description="Fibronectin type-III" evidence="4">
    <location>
        <begin position="367"/>
        <end position="462"/>
    </location>
</feature>
<dbReference type="Ensembl" id="ENSDCDT00010061220.1">
    <property type="protein sequence ID" value="ENSDCDP00010050793.1"/>
    <property type="gene ID" value="ENSDCDG00010029708.1"/>
</dbReference>
<reference evidence="5" key="2">
    <citation type="submission" date="2025-08" db="UniProtKB">
        <authorList>
            <consortium name="Ensembl"/>
        </authorList>
    </citation>
    <scope>IDENTIFICATION</scope>
</reference>
<dbReference type="InterPro" id="IPR050964">
    <property type="entry name" value="Striated_Muscle_Regulatory"/>
</dbReference>
<dbReference type="InterPro" id="IPR003599">
    <property type="entry name" value="Ig_sub"/>
</dbReference>
<accession>A0AAY4DZG1</accession>
<protein>
    <recommendedName>
        <fullName evidence="7">Myomesin 2a</fullName>
    </recommendedName>
</protein>
<dbReference type="FunFam" id="2.60.40.10:FF:000179">
    <property type="entry name" value="Myomesin 2"/>
    <property type="match status" value="1"/>
</dbReference>
<gene>
    <name evidence="5" type="primary">MYOM2</name>
</gene>
<evidence type="ECO:0000313" key="5">
    <source>
        <dbReference type="Ensembl" id="ENSDCDP00010050793.1"/>
    </source>
</evidence>
<dbReference type="Pfam" id="PF00041">
    <property type="entry name" value="fn3"/>
    <property type="match status" value="5"/>
</dbReference>
<feature type="domain" description="Fibronectin type-III" evidence="4">
    <location>
        <begin position="567"/>
        <end position="662"/>
    </location>
</feature>
<name>A0AAY4DZG1_9TELE</name>
<dbReference type="InterPro" id="IPR007110">
    <property type="entry name" value="Ig-like_dom"/>
</dbReference>
<dbReference type="CDD" id="cd00096">
    <property type="entry name" value="Ig"/>
    <property type="match status" value="1"/>
</dbReference>
<evidence type="ECO:0008006" key="7">
    <source>
        <dbReference type="Google" id="ProtNLM"/>
    </source>
</evidence>